<sequence>LNTVFGVASVKGYQGDKLSDPYSIAACLKHYVGYGVSEGGRDYRYTDISPQALWETYLPPYEACVKAGADTLMSSFNDISGVPATSNHYILTEILKNKW</sequence>
<evidence type="ECO:0000256" key="2">
    <source>
        <dbReference type="ARBA" id="ARBA00005336"/>
    </source>
</evidence>
<dbReference type="Gene3D" id="3.20.20.300">
    <property type="entry name" value="Glycoside hydrolase, family 3, N-terminal domain"/>
    <property type="match status" value="1"/>
</dbReference>
<comment type="similarity">
    <text evidence="2">Belongs to the glycosyl hydrolase 3 family.</text>
</comment>
<dbReference type="AlphaFoldDB" id="A0AAW6M8W4"/>
<feature type="domain" description="Glycoside hydrolase family 3 N-terminal" evidence="7">
    <location>
        <begin position="4"/>
        <end position="99"/>
    </location>
</feature>
<keyword evidence="6" id="KW-0326">Glycosidase</keyword>
<feature type="non-terminal residue" evidence="8">
    <location>
        <position position="1"/>
    </location>
</feature>
<dbReference type="GO" id="GO:0009251">
    <property type="term" value="P:glucan catabolic process"/>
    <property type="evidence" value="ECO:0007669"/>
    <property type="project" value="TreeGrafter"/>
</dbReference>
<comment type="caution">
    <text evidence="8">The sequence shown here is derived from an EMBL/GenBank/DDBJ whole genome shotgun (WGS) entry which is preliminary data.</text>
</comment>
<dbReference type="InterPro" id="IPR001764">
    <property type="entry name" value="Glyco_hydro_3_N"/>
</dbReference>
<comment type="catalytic activity">
    <reaction evidence="1">
        <text>Hydrolysis of terminal, non-reducing beta-D-glucosyl residues with release of beta-D-glucose.</text>
        <dbReference type="EC" id="3.2.1.21"/>
    </reaction>
</comment>
<reference evidence="8" key="1">
    <citation type="submission" date="2023-03" db="EMBL/GenBank/DDBJ databases">
        <title>DFI Biobank Strains.</title>
        <authorList>
            <person name="Mostad J."/>
            <person name="Paddock L."/>
            <person name="Medina S."/>
            <person name="Waligurski E."/>
            <person name="Barat B."/>
            <person name="Smith R."/>
            <person name="Burgo V."/>
            <person name="Metcalfe C."/>
            <person name="Woodson C."/>
            <person name="Sundararajan A."/>
            <person name="Ramaswamy R."/>
            <person name="Lin H."/>
            <person name="Pamer E.G."/>
        </authorList>
    </citation>
    <scope>NUCLEOTIDE SEQUENCE</scope>
    <source>
        <strain evidence="8">DFI.9.5</strain>
    </source>
</reference>
<evidence type="ECO:0000256" key="6">
    <source>
        <dbReference type="ARBA" id="ARBA00023295"/>
    </source>
</evidence>
<accession>A0AAW6M8W4</accession>
<dbReference type="PANTHER" id="PTHR30620:SF16">
    <property type="entry name" value="LYSOSOMAL BETA GLUCOSIDASE"/>
    <property type="match status" value="1"/>
</dbReference>
<evidence type="ECO:0000313" key="9">
    <source>
        <dbReference type="Proteomes" id="UP001221924"/>
    </source>
</evidence>
<dbReference type="InterPro" id="IPR017853">
    <property type="entry name" value="GH"/>
</dbReference>
<dbReference type="GO" id="GO:0008422">
    <property type="term" value="F:beta-glucosidase activity"/>
    <property type="evidence" value="ECO:0007669"/>
    <property type="project" value="UniProtKB-EC"/>
</dbReference>
<dbReference type="Proteomes" id="UP001221924">
    <property type="component" value="Unassembled WGS sequence"/>
</dbReference>
<evidence type="ECO:0000256" key="5">
    <source>
        <dbReference type="ARBA" id="ARBA00022801"/>
    </source>
</evidence>
<evidence type="ECO:0000256" key="3">
    <source>
        <dbReference type="ARBA" id="ARBA00012744"/>
    </source>
</evidence>
<dbReference type="InterPro" id="IPR036962">
    <property type="entry name" value="Glyco_hydro_3_N_sf"/>
</dbReference>
<organism evidence="8 9">
    <name type="scientific">Bacteroides cellulosilyticus</name>
    <dbReference type="NCBI Taxonomy" id="246787"/>
    <lineage>
        <taxon>Bacteria</taxon>
        <taxon>Pseudomonadati</taxon>
        <taxon>Bacteroidota</taxon>
        <taxon>Bacteroidia</taxon>
        <taxon>Bacteroidales</taxon>
        <taxon>Bacteroidaceae</taxon>
        <taxon>Bacteroides</taxon>
    </lineage>
</organism>
<dbReference type="EC" id="3.2.1.21" evidence="3"/>
<protein>
    <recommendedName>
        <fullName evidence="3">beta-glucosidase</fullName>
        <ecNumber evidence="3">3.2.1.21</ecNumber>
    </recommendedName>
</protein>
<dbReference type="RefSeq" id="WP_275203110.1">
    <property type="nucleotide sequence ID" value="NZ_JARFID010000802.1"/>
</dbReference>
<evidence type="ECO:0000256" key="4">
    <source>
        <dbReference type="ARBA" id="ARBA00022729"/>
    </source>
</evidence>
<evidence type="ECO:0000259" key="7">
    <source>
        <dbReference type="Pfam" id="PF00933"/>
    </source>
</evidence>
<feature type="non-terminal residue" evidence="8">
    <location>
        <position position="99"/>
    </location>
</feature>
<dbReference type="PANTHER" id="PTHR30620">
    <property type="entry name" value="PERIPLASMIC BETA-GLUCOSIDASE-RELATED"/>
    <property type="match status" value="1"/>
</dbReference>
<name>A0AAW6M8W4_9BACE</name>
<dbReference type="SUPFAM" id="SSF51445">
    <property type="entry name" value="(Trans)glycosidases"/>
    <property type="match status" value="1"/>
</dbReference>
<evidence type="ECO:0000256" key="1">
    <source>
        <dbReference type="ARBA" id="ARBA00000448"/>
    </source>
</evidence>
<keyword evidence="4" id="KW-0732">Signal</keyword>
<dbReference type="InterPro" id="IPR051915">
    <property type="entry name" value="Cellulose_Degrad_GH3"/>
</dbReference>
<evidence type="ECO:0000313" key="8">
    <source>
        <dbReference type="EMBL" id="MDE8698161.1"/>
    </source>
</evidence>
<dbReference type="EMBL" id="JARFID010000802">
    <property type="protein sequence ID" value="MDE8698161.1"/>
    <property type="molecule type" value="Genomic_DNA"/>
</dbReference>
<keyword evidence="5 8" id="KW-0378">Hydrolase</keyword>
<proteinExistence type="inferred from homology"/>
<dbReference type="Pfam" id="PF00933">
    <property type="entry name" value="Glyco_hydro_3"/>
    <property type="match status" value="1"/>
</dbReference>
<gene>
    <name evidence="8" type="ORF">PZH42_29745</name>
</gene>